<keyword evidence="4" id="KW-0472">Membrane</keyword>
<dbReference type="InterPro" id="IPR001296">
    <property type="entry name" value="Glyco_trans_1"/>
</dbReference>
<dbReference type="GO" id="GO:0016757">
    <property type="term" value="F:glycosyltransferase activity"/>
    <property type="evidence" value="ECO:0007669"/>
    <property type="project" value="UniProtKB-KW"/>
</dbReference>
<dbReference type="Proteomes" id="UP000077684">
    <property type="component" value="Unassembled WGS sequence"/>
</dbReference>
<keyword evidence="8" id="KW-1185">Reference proteome</keyword>
<feature type="domain" description="Glycosyl transferase family 1" evidence="5">
    <location>
        <begin position="370"/>
        <end position="516"/>
    </location>
</feature>
<evidence type="ECO:0000313" key="7">
    <source>
        <dbReference type="EMBL" id="KAE8248792.1"/>
    </source>
</evidence>
<protein>
    <recommendedName>
        <fullName evidence="9">UDP-Glycosyltransferase/glycogen phosphorylase</fullName>
    </recommendedName>
</protein>
<dbReference type="AlphaFoldDB" id="A0A8X7SXW2"/>
<feature type="coiled-coil region" evidence="2">
    <location>
        <begin position="641"/>
        <end position="671"/>
    </location>
</feature>
<comment type="caution">
    <text evidence="7">The sequence shown here is derived from an EMBL/GenBank/DDBJ whole genome shotgun (WGS) entry which is preliminary data.</text>
</comment>
<gene>
    <name evidence="7" type="ORF">A4X06_0g3520</name>
</gene>
<dbReference type="Pfam" id="PF00534">
    <property type="entry name" value="Glycos_transf_1"/>
    <property type="match status" value="1"/>
</dbReference>
<keyword evidence="2" id="KW-0175">Coiled coil</keyword>
<keyword evidence="1" id="KW-0808">Transferase</keyword>
<feature type="region of interest" description="Disordered" evidence="3">
    <location>
        <begin position="328"/>
        <end position="355"/>
    </location>
</feature>
<evidence type="ECO:0000256" key="3">
    <source>
        <dbReference type="SAM" id="MobiDB-lite"/>
    </source>
</evidence>
<feature type="region of interest" description="Disordered" evidence="3">
    <location>
        <begin position="517"/>
        <end position="561"/>
    </location>
</feature>
<name>A0A8X7SXW2_9BASI</name>
<feature type="region of interest" description="Disordered" evidence="3">
    <location>
        <begin position="271"/>
        <end position="313"/>
    </location>
</feature>
<reference evidence="7" key="2">
    <citation type="journal article" date="2019" name="IMA Fungus">
        <title>Genome sequencing and comparison of five Tilletia species to identify candidate genes for the detection of regulated species infecting wheat.</title>
        <authorList>
            <person name="Nguyen H.D.T."/>
            <person name="Sultana T."/>
            <person name="Kesanakurti P."/>
            <person name="Hambleton S."/>
        </authorList>
    </citation>
    <scope>NUCLEOTIDE SEQUENCE</scope>
    <source>
        <strain evidence="7">DAOMC 236426</strain>
    </source>
</reference>
<dbReference type="EMBL" id="LWDE02000325">
    <property type="protein sequence ID" value="KAE8248792.1"/>
    <property type="molecule type" value="Genomic_DNA"/>
</dbReference>
<dbReference type="PANTHER" id="PTHR45947">
    <property type="entry name" value="SULFOQUINOVOSYL TRANSFERASE SQD2"/>
    <property type="match status" value="1"/>
</dbReference>
<evidence type="ECO:0008006" key="9">
    <source>
        <dbReference type="Google" id="ProtNLM"/>
    </source>
</evidence>
<feature type="compositionally biased region" description="Low complexity" evidence="3">
    <location>
        <begin position="336"/>
        <end position="355"/>
    </location>
</feature>
<keyword evidence="1" id="KW-0328">Glycosyltransferase</keyword>
<feature type="domain" description="Glycosyltransferase subfamily 4-like N-terminal" evidence="6">
    <location>
        <begin position="56"/>
        <end position="220"/>
    </location>
</feature>
<feature type="compositionally biased region" description="Low complexity" evidence="3">
    <location>
        <begin position="271"/>
        <end position="282"/>
    </location>
</feature>
<evidence type="ECO:0000259" key="6">
    <source>
        <dbReference type="Pfam" id="PF13439"/>
    </source>
</evidence>
<keyword evidence="4" id="KW-1133">Transmembrane helix</keyword>
<dbReference type="PANTHER" id="PTHR45947:SF3">
    <property type="entry name" value="SULFOQUINOVOSYL TRANSFERASE SQD2"/>
    <property type="match status" value="1"/>
</dbReference>
<proteinExistence type="predicted"/>
<dbReference type="InterPro" id="IPR050194">
    <property type="entry name" value="Glycosyltransferase_grp1"/>
</dbReference>
<feature type="compositionally biased region" description="Low complexity" evidence="3">
    <location>
        <begin position="537"/>
        <end position="560"/>
    </location>
</feature>
<evidence type="ECO:0000256" key="1">
    <source>
        <dbReference type="ARBA" id="ARBA00022676"/>
    </source>
</evidence>
<organism evidence="7 8">
    <name type="scientific">Tilletia controversa</name>
    <name type="common">dwarf bunt fungus</name>
    <dbReference type="NCBI Taxonomy" id="13291"/>
    <lineage>
        <taxon>Eukaryota</taxon>
        <taxon>Fungi</taxon>
        <taxon>Dikarya</taxon>
        <taxon>Basidiomycota</taxon>
        <taxon>Ustilaginomycotina</taxon>
        <taxon>Exobasidiomycetes</taxon>
        <taxon>Tilletiales</taxon>
        <taxon>Tilletiaceae</taxon>
        <taxon>Tilletia</taxon>
    </lineage>
</organism>
<feature type="compositionally biased region" description="Basic and acidic residues" evidence="3">
    <location>
        <begin position="527"/>
        <end position="536"/>
    </location>
</feature>
<sequence length="703" mass="76428">MTDTISAATAAASAALTEVLPPAPAAAASSLTHFPADIKRRKLRVAIVTENFLPKVDGVTRTLARLLEHMNAEGHEAIVFGPETGLTSYSSYPVVGTFGVPLVVYPGLKLNFMRPRFIRRLQQFKPDIVHFVDPIWLGAQMLPAVQKWLPDVPCVSSYHTNLPTYATLFGLPWLEKTMWGLTRNLHDRCEINFCPSESTRRMLRSKGFSNVVIWGRGVYPEMFSPEHRDDNLRSSWGATPKPESLMRTPRVLAADDAASMHFAQRLGITFSSSSASNPSSPADESYIRSPPSFRLNPNSPSLSASPEFSPPPSYDSLAGIPAFDSGSFALPPPAMSEPTSSSSSSSSSDRVSSSHRASFSTRPILSAADQESKTVILYVGRISWEKNLRFLVEAFRLLPDHVRAAAKLVFVGDGPARGDLTRLCQKFNLDAAFMGHQSGKRLAAMYASASVFAFPSFTETFGQVVLEALASGLPVVGLHAEGTSDLVYHGRTGLLLDVAAASKGTISKSFEELETGKPVNVAQQEADASRDAKAEEATAGASSTSAISGTQSSSTSSRISNVTVPGLPAPIPSIIEFSYLTSTSHPAFLPCATAYAQLLEQLISDRVLRAEMGRRAREMACKRTWWAAMEECIGGYEAVLVKEAQKEGERKEAIRKRLSDEELERVRERERCASAPLTGPIVKAAVLVYLILFMALWYFVLLA</sequence>
<accession>A0A8X7SXW2</accession>
<evidence type="ECO:0000259" key="5">
    <source>
        <dbReference type="Pfam" id="PF00534"/>
    </source>
</evidence>
<dbReference type="InterPro" id="IPR028098">
    <property type="entry name" value="Glyco_trans_4-like_N"/>
</dbReference>
<dbReference type="SUPFAM" id="SSF53756">
    <property type="entry name" value="UDP-Glycosyltransferase/glycogen phosphorylase"/>
    <property type="match status" value="2"/>
</dbReference>
<evidence type="ECO:0000256" key="2">
    <source>
        <dbReference type="SAM" id="Coils"/>
    </source>
</evidence>
<reference evidence="7" key="1">
    <citation type="submission" date="2016-04" db="EMBL/GenBank/DDBJ databases">
        <authorList>
            <person name="Nguyen H.D."/>
            <person name="Samba Siva P."/>
            <person name="Cullis J."/>
            <person name="Levesque C.A."/>
            <person name="Hambleton S."/>
        </authorList>
    </citation>
    <scope>NUCLEOTIDE SEQUENCE</scope>
    <source>
        <strain evidence="7">DAOMC 236426</strain>
    </source>
</reference>
<dbReference type="Gene3D" id="3.40.50.2000">
    <property type="entry name" value="Glycogen Phosphorylase B"/>
    <property type="match status" value="2"/>
</dbReference>
<keyword evidence="4" id="KW-0812">Transmembrane</keyword>
<feature type="transmembrane region" description="Helical" evidence="4">
    <location>
        <begin position="681"/>
        <end position="701"/>
    </location>
</feature>
<feature type="compositionally biased region" description="Low complexity" evidence="3">
    <location>
        <begin position="295"/>
        <end position="306"/>
    </location>
</feature>
<evidence type="ECO:0000256" key="4">
    <source>
        <dbReference type="SAM" id="Phobius"/>
    </source>
</evidence>
<evidence type="ECO:0000313" key="8">
    <source>
        <dbReference type="Proteomes" id="UP000077684"/>
    </source>
</evidence>
<dbReference type="Pfam" id="PF13439">
    <property type="entry name" value="Glyco_transf_4"/>
    <property type="match status" value="1"/>
</dbReference>